<dbReference type="Gene3D" id="1.10.10.2670">
    <property type="entry name" value="E3 ubiquitin-protein ligase"/>
    <property type="match status" value="1"/>
</dbReference>
<dbReference type="InterPro" id="IPR036390">
    <property type="entry name" value="WH_DNA-bd_sf"/>
</dbReference>
<dbReference type="InterPro" id="IPR042065">
    <property type="entry name" value="E3_ELL-like"/>
</dbReference>
<dbReference type="EMBL" id="JADGIZ020000102">
    <property type="protein sequence ID" value="KAL2911532.1"/>
    <property type="molecule type" value="Genomic_DNA"/>
</dbReference>
<feature type="compositionally biased region" description="Basic and acidic residues" evidence="1">
    <location>
        <begin position="110"/>
        <end position="119"/>
    </location>
</feature>
<feature type="compositionally biased region" description="Low complexity" evidence="1">
    <location>
        <begin position="292"/>
        <end position="333"/>
    </location>
</feature>
<feature type="compositionally biased region" description="Low complexity" evidence="1">
    <location>
        <begin position="382"/>
        <end position="399"/>
    </location>
</feature>
<proteinExistence type="predicted"/>
<evidence type="ECO:0000313" key="3">
    <source>
        <dbReference type="Proteomes" id="UP001527925"/>
    </source>
</evidence>
<feature type="region of interest" description="Disordered" evidence="1">
    <location>
        <begin position="364"/>
        <end position="404"/>
    </location>
</feature>
<dbReference type="Proteomes" id="UP001527925">
    <property type="component" value="Unassembled WGS sequence"/>
</dbReference>
<feature type="region of interest" description="Disordered" evidence="1">
    <location>
        <begin position="206"/>
        <end position="351"/>
    </location>
</feature>
<protein>
    <recommendedName>
        <fullName evidence="4">RNA polymerase II elongation factor ELL N-terminal domain-containing protein</fullName>
    </recommendedName>
</protein>
<gene>
    <name evidence="2" type="ORF">HK105_208976</name>
</gene>
<reference evidence="2 3" key="1">
    <citation type="submission" date="2023-09" db="EMBL/GenBank/DDBJ databases">
        <title>Pangenome analysis of Batrachochytrium dendrobatidis and related Chytrids.</title>
        <authorList>
            <person name="Yacoub M.N."/>
            <person name="Stajich J.E."/>
            <person name="James T.Y."/>
        </authorList>
    </citation>
    <scope>NUCLEOTIDE SEQUENCE [LARGE SCALE GENOMIC DNA]</scope>
    <source>
        <strain evidence="2 3">JEL0888</strain>
    </source>
</reference>
<comment type="caution">
    <text evidence="2">The sequence shown here is derived from an EMBL/GenBank/DDBJ whole genome shotgun (WGS) entry which is preliminary data.</text>
</comment>
<keyword evidence="3" id="KW-1185">Reference proteome</keyword>
<dbReference type="SUPFAM" id="SSF46785">
    <property type="entry name" value="Winged helix' DNA-binding domain"/>
    <property type="match status" value="1"/>
</dbReference>
<feature type="compositionally biased region" description="Low complexity" evidence="1">
    <location>
        <begin position="209"/>
        <end position="246"/>
    </location>
</feature>
<organism evidence="2 3">
    <name type="scientific">Polyrhizophydium stewartii</name>
    <dbReference type="NCBI Taxonomy" id="2732419"/>
    <lineage>
        <taxon>Eukaryota</taxon>
        <taxon>Fungi</taxon>
        <taxon>Fungi incertae sedis</taxon>
        <taxon>Chytridiomycota</taxon>
        <taxon>Chytridiomycota incertae sedis</taxon>
        <taxon>Chytridiomycetes</taxon>
        <taxon>Rhizophydiales</taxon>
        <taxon>Rhizophydiales incertae sedis</taxon>
        <taxon>Polyrhizophydium</taxon>
    </lineage>
</organism>
<evidence type="ECO:0008006" key="4">
    <source>
        <dbReference type="Google" id="ProtNLM"/>
    </source>
</evidence>
<evidence type="ECO:0000256" key="1">
    <source>
        <dbReference type="SAM" id="MobiDB-lite"/>
    </source>
</evidence>
<feature type="non-terminal residue" evidence="2">
    <location>
        <position position="1"/>
    </location>
</feature>
<accession>A0ABR4MW73</accession>
<name>A0ABR4MW73_9FUNG</name>
<evidence type="ECO:0000313" key="2">
    <source>
        <dbReference type="EMBL" id="KAL2911532.1"/>
    </source>
</evidence>
<feature type="region of interest" description="Disordered" evidence="1">
    <location>
        <begin position="107"/>
        <end position="174"/>
    </location>
</feature>
<sequence length="505" mass="52747">KTPMARSRPAAQYRDDRALQRKIAHFLALAPQRLDVIVKRFQMQEAMIVGVLNKIAQPQQSNPSLFQLASEAYKDITPHTWPGYSPADREKALKNAMIALDSLRIPRGSPEWRKRDARSTPKSAAPDTTLGSGGAGRRMSTTNQTAPAGPAITPPSRPNGASPTPPLSAAAPPQSAANFNAINNAPDAATLASNVSKIRRIRGVFSKKPPASGPAASAPAASAPAGANPAPAASAAAPASATNGSTSKKRASPPAPIANHSVPTTSVHRLSPPVPANTRNGISPARSNDHLASASNGAHPAAASSHTAAHAASTSTSASASAMPATAPATTAATDDDPDLAPRKKQRKDKLANVAAISTAHTLAAANIPAHQPPKSAESRKSSLSSTSASSSASSAGSATPPSRFADWESERLLEACEAKFRLQQELHERISARLSIAQRLEQLSAAGGDMDAAMSELSAVLREHKLDDTDSARFLSQFQDLVRRYEAARRDLVEIKSILLRRAQ</sequence>